<protein>
    <submittedName>
        <fullName evidence="2">Uncharacterized protein</fullName>
    </submittedName>
</protein>
<evidence type="ECO:0000313" key="3">
    <source>
        <dbReference type="Proteomes" id="UP000078559"/>
    </source>
</evidence>
<proteinExistence type="predicted"/>
<organism evidence="2 3">
    <name type="scientific">Cytospora mali</name>
    <name type="common">Apple Valsa canker fungus</name>
    <name type="synonym">Valsa mali</name>
    <dbReference type="NCBI Taxonomy" id="578113"/>
    <lineage>
        <taxon>Eukaryota</taxon>
        <taxon>Fungi</taxon>
        <taxon>Dikarya</taxon>
        <taxon>Ascomycota</taxon>
        <taxon>Pezizomycotina</taxon>
        <taxon>Sordariomycetes</taxon>
        <taxon>Sordariomycetidae</taxon>
        <taxon>Diaporthales</taxon>
        <taxon>Cytosporaceae</taxon>
        <taxon>Cytospora</taxon>
    </lineage>
</organism>
<feature type="region of interest" description="Disordered" evidence="1">
    <location>
        <begin position="1"/>
        <end position="28"/>
    </location>
</feature>
<reference evidence="2" key="1">
    <citation type="submission" date="2014-12" db="EMBL/GenBank/DDBJ databases">
        <title>Genome Sequence of Valsa Canker Pathogens Uncovers a Specific Adaption of Colonization on Woody Bark.</title>
        <authorList>
            <person name="Yin Z."/>
            <person name="Liu H."/>
            <person name="Gao X."/>
            <person name="Li Z."/>
            <person name="Song N."/>
            <person name="Ke X."/>
            <person name="Dai Q."/>
            <person name="Wu Y."/>
            <person name="Sun Y."/>
            <person name="Xu J.-R."/>
            <person name="Kang Z.K."/>
            <person name="Wang L."/>
            <person name="Huang L."/>
        </authorList>
    </citation>
    <scope>NUCLEOTIDE SEQUENCE [LARGE SCALE GENOMIC DNA]</scope>
    <source>
        <strain evidence="2">03-8</strain>
    </source>
</reference>
<keyword evidence="3" id="KW-1185">Reference proteome</keyword>
<name>A0A194VZU6_CYTMA</name>
<dbReference type="Proteomes" id="UP000078559">
    <property type="component" value="Chromosome 5"/>
</dbReference>
<dbReference type="AlphaFoldDB" id="A0A194VZU6"/>
<sequence>MAGSLAEGAEPCLGDVPPGHCSSEESLRTELRQSLQNMRLGETLRVGKLKERQDVPHADIYSNFDEESDRLAEDIEARVYPYILDSAQPKIRKHRLRCIKRMKVRTILEQEVSNGVVVVIKTSPLSGGNISDRRDSADTEPGGLDVPPVPHTKEARSLKKQKTPFQCEAARVRQRERRKARRLDRKLQQNLKLYGFRSVECLQLIRNELAIEDPRGAICQVEKAGLQRGQV</sequence>
<feature type="region of interest" description="Disordered" evidence="1">
    <location>
        <begin position="128"/>
        <end position="150"/>
    </location>
</feature>
<evidence type="ECO:0000313" key="2">
    <source>
        <dbReference type="EMBL" id="KUI69388.1"/>
    </source>
</evidence>
<accession>A0A194VZU6</accession>
<evidence type="ECO:0000256" key="1">
    <source>
        <dbReference type="SAM" id="MobiDB-lite"/>
    </source>
</evidence>
<dbReference type="OrthoDB" id="5235605at2759"/>
<dbReference type="EMBL" id="CM003102">
    <property type="protein sequence ID" value="KUI69388.1"/>
    <property type="molecule type" value="Genomic_DNA"/>
</dbReference>
<gene>
    <name evidence="2" type="ORF">VM1G_05048</name>
</gene>